<accession>A0A448X8F9</accession>
<organism evidence="2 3">
    <name type="scientific">Protopolystoma xenopodis</name>
    <dbReference type="NCBI Taxonomy" id="117903"/>
    <lineage>
        <taxon>Eukaryota</taxon>
        <taxon>Metazoa</taxon>
        <taxon>Spiralia</taxon>
        <taxon>Lophotrochozoa</taxon>
        <taxon>Platyhelminthes</taxon>
        <taxon>Monogenea</taxon>
        <taxon>Polyopisthocotylea</taxon>
        <taxon>Polystomatidea</taxon>
        <taxon>Polystomatidae</taxon>
        <taxon>Protopolystoma</taxon>
    </lineage>
</organism>
<evidence type="ECO:0000256" key="1">
    <source>
        <dbReference type="SAM" id="MobiDB-lite"/>
    </source>
</evidence>
<dbReference type="AlphaFoldDB" id="A0A448X8F9"/>
<dbReference type="Proteomes" id="UP000784294">
    <property type="component" value="Unassembled WGS sequence"/>
</dbReference>
<proteinExistence type="predicted"/>
<comment type="caution">
    <text evidence="2">The sequence shown here is derived from an EMBL/GenBank/DDBJ whole genome shotgun (WGS) entry which is preliminary data.</text>
</comment>
<dbReference type="EMBL" id="CAAALY010115442">
    <property type="protein sequence ID" value="VEL30776.1"/>
    <property type="molecule type" value="Genomic_DNA"/>
</dbReference>
<sequence length="42" mass="4775">MPVRESPSHTRFVGDTHQRLSDVGLTDMEQNDDVYPTSKEAK</sequence>
<evidence type="ECO:0000313" key="2">
    <source>
        <dbReference type="EMBL" id="VEL30776.1"/>
    </source>
</evidence>
<feature type="compositionally biased region" description="Basic and acidic residues" evidence="1">
    <location>
        <begin position="1"/>
        <end position="20"/>
    </location>
</feature>
<reference evidence="2" key="1">
    <citation type="submission" date="2018-11" db="EMBL/GenBank/DDBJ databases">
        <authorList>
            <consortium name="Pathogen Informatics"/>
        </authorList>
    </citation>
    <scope>NUCLEOTIDE SEQUENCE</scope>
</reference>
<feature type="region of interest" description="Disordered" evidence="1">
    <location>
        <begin position="1"/>
        <end position="42"/>
    </location>
</feature>
<protein>
    <submittedName>
        <fullName evidence="2">Uncharacterized protein</fullName>
    </submittedName>
</protein>
<gene>
    <name evidence="2" type="ORF">PXEA_LOCUS24216</name>
</gene>
<keyword evidence="3" id="KW-1185">Reference proteome</keyword>
<evidence type="ECO:0000313" key="3">
    <source>
        <dbReference type="Proteomes" id="UP000784294"/>
    </source>
</evidence>
<name>A0A448X8F9_9PLAT</name>